<dbReference type="AlphaFoldDB" id="A0A1D6GX89"/>
<keyword evidence="4" id="KW-0256">Endoplasmic reticulum</keyword>
<reference evidence="12" key="4">
    <citation type="submission" date="2021-05" db="UniProtKB">
        <authorList>
            <consortium name="EnsemblPlants"/>
        </authorList>
    </citation>
    <scope>IDENTIFICATION</scope>
    <source>
        <strain evidence="12">cv. B73</strain>
    </source>
</reference>
<feature type="region of interest" description="Disordered" evidence="9">
    <location>
        <begin position="605"/>
        <end position="669"/>
    </location>
</feature>
<dbReference type="CDD" id="cd21675">
    <property type="entry name" value="SMP_TEX2"/>
    <property type="match status" value="1"/>
</dbReference>
<keyword evidence="13" id="KW-1185">Reference proteome</keyword>
<dbReference type="GO" id="GO:0005789">
    <property type="term" value="C:endoplasmic reticulum membrane"/>
    <property type="evidence" value="ECO:0007669"/>
    <property type="project" value="UniProtKB-SubCell"/>
</dbReference>
<evidence type="ECO:0007829" key="14">
    <source>
        <dbReference type="PeptideAtlas" id="A0A1D6GX89"/>
    </source>
</evidence>
<dbReference type="SUPFAM" id="SSF50729">
    <property type="entry name" value="PH domain-like"/>
    <property type="match status" value="1"/>
</dbReference>
<evidence type="ECO:0000256" key="9">
    <source>
        <dbReference type="SAM" id="MobiDB-lite"/>
    </source>
</evidence>
<dbReference type="IntAct" id="A0A1D6GX89">
    <property type="interactions" value="12"/>
</dbReference>
<feature type="region of interest" description="Disordered" evidence="9">
    <location>
        <begin position="262"/>
        <end position="300"/>
    </location>
</feature>
<evidence type="ECO:0000256" key="8">
    <source>
        <dbReference type="ARBA" id="ARBA00023136"/>
    </source>
</evidence>
<evidence type="ECO:0000256" key="3">
    <source>
        <dbReference type="ARBA" id="ARBA00022692"/>
    </source>
</evidence>
<reference evidence="13" key="1">
    <citation type="journal article" date="2009" name="Science">
        <title>The B73 maize genome: complexity, diversity, and dynamics.</title>
        <authorList>
            <person name="Schnable P.S."/>
            <person name="Ware D."/>
            <person name="Fulton R.S."/>
            <person name="Stein J.C."/>
            <person name="Wei F."/>
            <person name="Pasternak S."/>
            <person name="Liang C."/>
            <person name="Zhang J."/>
            <person name="Fulton L."/>
            <person name="Graves T.A."/>
            <person name="Minx P."/>
            <person name="Reily A.D."/>
            <person name="Courtney L."/>
            <person name="Kruchowski S.S."/>
            <person name="Tomlinson C."/>
            <person name="Strong C."/>
            <person name="Delehaunty K."/>
            <person name="Fronick C."/>
            <person name="Courtney B."/>
            <person name="Rock S.M."/>
            <person name="Belter E."/>
            <person name="Du F."/>
            <person name="Kim K."/>
            <person name="Abbott R.M."/>
            <person name="Cotton M."/>
            <person name="Levy A."/>
            <person name="Marchetto P."/>
            <person name="Ochoa K."/>
            <person name="Jackson S.M."/>
            <person name="Gillam B."/>
            <person name="Chen W."/>
            <person name="Yan L."/>
            <person name="Higginbotham J."/>
            <person name="Cardenas M."/>
            <person name="Waligorski J."/>
            <person name="Applebaum E."/>
            <person name="Phelps L."/>
            <person name="Falcone J."/>
            <person name="Kanchi K."/>
            <person name="Thane T."/>
            <person name="Scimone A."/>
            <person name="Thane N."/>
            <person name="Henke J."/>
            <person name="Wang T."/>
            <person name="Ruppert J."/>
            <person name="Shah N."/>
            <person name="Rotter K."/>
            <person name="Hodges J."/>
            <person name="Ingenthron E."/>
            <person name="Cordes M."/>
            <person name="Kohlberg S."/>
            <person name="Sgro J."/>
            <person name="Delgado B."/>
            <person name="Mead K."/>
            <person name="Chinwalla A."/>
            <person name="Leonard S."/>
            <person name="Crouse K."/>
            <person name="Collura K."/>
            <person name="Kudrna D."/>
            <person name="Currie J."/>
            <person name="He R."/>
            <person name="Angelova A."/>
            <person name="Rajasekar S."/>
            <person name="Mueller T."/>
            <person name="Lomeli R."/>
            <person name="Scara G."/>
            <person name="Ko A."/>
            <person name="Delaney K."/>
            <person name="Wissotski M."/>
            <person name="Lopez G."/>
            <person name="Campos D."/>
            <person name="Braidotti M."/>
            <person name="Ashley E."/>
            <person name="Golser W."/>
            <person name="Kim H."/>
            <person name="Lee S."/>
            <person name="Lin J."/>
            <person name="Dujmic Z."/>
            <person name="Kim W."/>
            <person name="Talag J."/>
            <person name="Zuccolo A."/>
            <person name="Fan C."/>
            <person name="Sebastian A."/>
            <person name="Kramer M."/>
            <person name="Spiegel L."/>
            <person name="Nascimento L."/>
            <person name="Zutavern T."/>
            <person name="Miller B."/>
            <person name="Ambroise C."/>
            <person name="Muller S."/>
            <person name="Spooner W."/>
            <person name="Narechania A."/>
            <person name="Ren L."/>
            <person name="Wei S."/>
            <person name="Kumari S."/>
            <person name="Faga B."/>
            <person name="Levy M.J."/>
            <person name="McMahan L."/>
            <person name="Van Buren P."/>
            <person name="Vaughn M.W."/>
            <person name="Ying K."/>
            <person name="Yeh C.-T."/>
            <person name="Emrich S.J."/>
            <person name="Jia Y."/>
            <person name="Kalyanaraman A."/>
            <person name="Hsia A.-P."/>
            <person name="Barbazuk W.B."/>
            <person name="Baucom R.S."/>
            <person name="Brutnell T.P."/>
            <person name="Carpita N.C."/>
            <person name="Chaparro C."/>
            <person name="Chia J.-M."/>
            <person name="Deragon J.-M."/>
            <person name="Estill J.C."/>
            <person name="Fu Y."/>
            <person name="Jeddeloh J.A."/>
            <person name="Han Y."/>
            <person name="Lee H."/>
            <person name="Li P."/>
            <person name="Lisch D.R."/>
            <person name="Liu S."/>
            <person name="Liu Z."/>
            <person name="Nagel D.H."/>
            <person name="McCann M.C."/>
            <person name="SanMiguel P."/>
            <person name="Myers A.M."/>
            <person name="Nettleton D."/>
            <person name="Nguyen J."/>
            <person name="Penning B.W."/>
            <person name="Ponnala L."/>
            <person name="Schneider K.L."/>
            <person name="Schwartz D.C."/>
            <person name="Sharma A."/>
            <person name="Soderlund C."/>
            <person name="Springer N.M."/>
            <person name="Sun Q."/>
            <person name="Wang H."/>
            <person name="Waterman M."/>
            <person name="Westerman R."/>
            <person name="Wolfgruber T.K."/>
            <person name="Yang L."/>
            <person name="Yu Y."/>
            <person name="Zhang L."/>
            <person name="Zhou S."/>
            <person name="Zhu Q."/>
            <person name="Bennetzen J.L."/>
            <person name="Dawe R.K."/>
            <person name="Jiang J."/>
            <person name="Jiang N."/>
            <person name="Presting G.G."/>
            <person name="Wessler S.R."/>
            <person name="Aluru S."/>
            <person name="Martienssen R.A."/>
            <person name="Clifton S.W."/>
            <person name="McCombie W.R."/>
            <person name="Wing R.A."/>
            <person name="Wilson R.K."/>
        </authorList>
    </citation>
    <scope>NUCLEOTIDE SEQUENCE [LARGE SCALE GENOMIC DNA]</scope>
    <source>
        <strain evidence="13">cv. B73</strain>
    </source>
</reference>
<dbReference type="STRING" id="4577.A0A1D6GX89"/>
<dbReference type="Proteomes" id="UP000007305">
    <property type="component" value="Chromosome 5"/>
</dbReference>
<dbReference type="Gramene" id="Zm00001eb228970_T001">
    <property type="protein sequence ID" value="Zm00001eb228970_P001"/>
    <property type="gene ID" value="Zm00001eb228970"/>
</dbReference>
<evidence type="ECO:0000256" key="4">
    <source>
        <dbReference type="ARBA" id="ARBA00022824"/>
    </source>
</evidence>
<reference evidence="11" key="2">
    <citation type="submission" date="2015-12" db="EMBL/GenBank/DDBJ databases">
        <title>Update maize B73 reference genome by single molecule sequencing technologies.</title>
        <authorList>
            <consortium name="Maize Genome Sequencing Project"/>
            <person name="Ware D."/>
        </authorList>
    </citation>
    <scope>NUCLEOTIDE SEQUENCE</scope>
    <source>
        <tissue evidence="11">Seedling</tissue>
    </source>
</reference>
<keyword evidence="8" id="KW-0472">Membrane</keyword>
<evidence type="ECO:0000259" key="10">
    <source>
        <dbReference type="PROSITE" id="PS51847"/>
    </source>
</evidence>
<evidence type="ECO:0000256" key="1">
    <source>
        <dbReference type="ARBA" id="ARBA00004586"/>
    </source>
</evidence>
<evidence type="ECO:0000256" key="6">
    <source>
        <dbReference type="ARBA" id="ARBA00023055"/>
    </source>
</evidence>
<keyword evidence="2" id="KW-0813">Transport</keyword>
<keyword evidence="3" id="KW-0812">Transmembrane</keyword>
<dbReference type="InterPro" id="IPR057080">
    <property type="entry name" value="PH_SMPa"/>
</dbReference>
<protein>
    <submittedName>
        <fullName evidence="11">Putative integral membrane protein conserved region (DUF2404)</fullName>
    </submittedName>
</protein>
<keyword evidence="7" id="KW-0446">Lipid-binding</keyword>
<organism evidence="11">
    <name type="scientific">Zea mays</name>
    <name type="common">Maize</name>
    <dbReference type="NCBI Taxonomy" id="4577"/>
    <lineage>
        <taxon>Eukaryota</taxon>
        <taxon>Viridiplantae</taxon>
        <taxon>Streptophyta</taxon>
        <taxon>Embryophyta</taxon>
        <taxon>Tracheophyta</taxon>
        <taxon>Spermatophyta</taxon>
        <taxon>Magnoliopsida</taxon>
        <taxon>Liliopsida</taxon>
        <taxon>Poales</taxon>
        <taxon>Poaceae</taxon>
        <taxon>PACMAD clade</taxon>
        <taxon>Panicoideae</taxon>
        <taxon>Andropogonodae</taxon>
        <taxon>Andropogoneae</taxon>
        <taxon>Tripsacinae</taxon>
        <taxon>Zea</taxon>
    </lineage>
</organism>
<sequence>MAVAFLLLGLGFLLGLLSLAIAEGLTLLWAIRSLTRRTSASRSTPPPSLPIHPTPARSVSRHSLNRQGFLWMLEQPKDSSINGASPGIRDRKLLVEVFPVKMSATLQGHSLTLSGPDDASQLTIDLLGCTVAAVSASNLPSRKCTCFFFRAKRYPIKLESKESGICRGSKVCYVYADTSWEKESWCKALRLASTTDKDKLKSHEMLTQEFRSYMSSLKAGYPSFLGPSTLSSQEHVLVDNTVKNDGPSKLRGFLKRLVGKKASAKASQESKTGPAPSKQDTSQPSTPSSTMSFNSQLPASPSAKVDEKLADDGTLCWNLLISRLFFDAKMNDEMNKAIRARIQRTLSNTRTPAYIGEITLTDLNLGKLPPSLHRMRVLPLDLDESWAFEVDFECSSGILLHIETRLEVQAPELEKDIMKTDIRGNPNGDASSDFLDSIEQYGNQFGPSEVSDFAAEVNDEADTLRKSKSAGWASTYMSRWRSILNSIADQVSQVPLSLAIKISSVRGTMRIHLKPPPGDRVWYGFTSMPEIEWELESSVGDRKISSSYIASLIGNRIKASVRQILVMPNCESFPISWMIADTDDWVPRRIAPFIWLNREPADRRAADTTREMMPGEASTSKAIAKNKSSPLPSTKRITNGSWNKTKIRVDGQEQEQAEASTSSQSWLVSANGDATREQLRMPLLSSSGDERAGPVEEQQASPSAAEEEGDAKKRKRRARVMDLGRRMGDKLEEKGKRFVGKMRENARNNRLLLPDLEQATTPPAPAPS</sequence>
<evidence type="ECO:0000313" key="13">
    <source>
        <dbReference type="Proteomes" id="UP000007305"/>
    </source>
</evidence>
<dbReference type="InterPro" id="IPR031468">
    <property type="entry name" value="SMP_LBD"/>
</dbReference>
<feature type="region of interest" description="Disordered" evidence="9">
    <location>
        <begin position="685"/>
        <end position="768"/>
    </location>
</feature>
<proteinExistence type="evidence at protein level"/>
<feature type="compositionally biased region" description="Pro residues" evidence="9">
    <location>
        <begin position="44"/>
        <end position="53"/>
    </location>
</feature>
<accession>A0A1D6GX89</accession>
<keyword evidence="14" id="KW-1267">Proteomics identification</keyword>
<feature type="compositionally biased region" description="Basic and acidic residues" evidence="9">
    <location>
        <begin position="719"/>
        <end position="747"/>
    </location>
</feature>
<dbReference type="PROSITE" id="PS51847">
    <property type="entry name" value="SMP"/>
    <property type="match status" value="1"/>
</dbReference>
<dbReference type="EMBL" id="CM000781">
    <property type="protein sequence ID" value="AQK67448.1"/>
    <property type="molecule type" value="Genomic_DNA"/>
</dbReference>
<evidence type="ECO:0000256" key="2">
    <source>
        <dbReference type="ARBA" id="ARBA00022448"/>
    </source>
</evidence>
<dbReference type="OrthoDB" id="26740at2759"/>
<name>A0A1D6GX89_MAIZE</name>
<dbReference type="GO" id="GO:0008289">
    <property type="term" value="F:lipid binding"/>
    <property type="evidence" value="ECO:0000318"/>
    <property type="project" value="GO_Central"/>
</dbReference>
<dbReference type="GO" id="GO:0006869">
    <property type="term" value="P:lipid transport"/>
    <property type="evidence" value="ECO:0007669"/>
    <property type="project" value="UniProtKB-KW"/>
</dbReference>
<dbReference type="Pfam" id="PF23065">
    <property type="entry name" value="PH_SMPa"/>
    <property type="match status" value="1"/>
</dbReference>
<dbReference type="PANTHER" id="PTHR13466">
    <property type="entry name" value="TEX2 PROTEIN-RELATED"/>
    <property type="match status" value="1"/>
</dbReference>
<gene>
    <name evidence="12" type="primary">LOC103626492</name>
    <name evidence="11" type="ORF">ZEAMMB73_Zm00001d014895</name>
</gene>
<reference evidence="12" key="3">
    <citation type="submission" date="2019-07" db="EMBL/GenBank/DDBJ databases">
        <authorList>
            <person name="Seetharam A."/>
            <person name="Woodhouse M."/>
            <person name="Cannon E."/>
        </authorList>
    </citation>
    <scope>NUCLEOTIDE SEQUENCE [LARGE SCALE GENOMIC DNA]</scope>
    <source>
        <strain evidence="12">cv. B73</strain>
    </source>
</reference>
<dbReference type="ExpressionAtlas" id="A0A1D6GX89">
    <property type="expression patterns" value="baseline and differential"/>
</dbReference>
<feature type="compositionally biased region" description="Polar residues" evidence="9">
    <location>
        <begin position="617"/>
        <end position="644"/>
    </location>
</feature>
<evidence type="ECO:0000313" key="11">
    <source>
        <dbReference type="EMBL" id="AQK67448.1"/>
    </source>
</evidence>
<evidence type="ECO:0000256" key="5">
    <source>
        <dbReference type="ARBA" id="ARBA00022989"/>
    </source>
</evidence>
<keyword evidence="5" id="KW-1133">Transmembrane helix</keyword>
<dbReference type="PANTHER" id="PTHR13466:SF18">
    <property type="entry name" value="INTEGRAL MEMBRANE PROTEIN CONSERVED REGION (DUF2404)-RELATED"/>
    <property type="match status" value="1"/>
</dbReference>
<dbReference type="GO" id="GO:0005783">
    <property type="term" value="C:endoplasmic reticulum"/>
    <property type="evidence" value="ECO:0000318"/>
    <property type="project" value="GO_Central"/>
</dbReference>
<dbReference type="EnsemblPlants" id="Zm00001eb228970_T001">
    <property type="protein sequence ID" value="Zm00001eb228970_P001"/>
    <property type="gene ID" value="Zm00001eb228970"/>
</dbReference>
<comment type="subcellular location">
    <subcellularLocation>
        <location evidence="1">Endoplasmic reticulum membrane</location>
    </subcellularLocation>
</comment>
<evidence type="ECO:0000256" key="7">
    <source>
        <dbReference type="ARBA" id="ARBA00023121"/>
    </source>
</evidence>
<keyword evidence="6" id="KW-0445">Lipid transport</keyword>
<feature type="region of interest" description="Disordered" evidence="9">
    <location>
        <begin position="39"/>
        <end position="60"/>
    </location>
</feature>
<feature type="domain" description="SMP-LTD" evidence="10">
    <location>
        <begin position="311"/>
        <end position="576"/>
    </location>
</feature>
<evidence type="ECO:0000313" key="12">
    <source>
        <dbReference type="EnsemblPlants" id="Zm00001eb228970_P001"/>
    </source>
</evidence>
<feature type="compositionally biased region" description="Low complexity" evidence="9">
    <location>
        <begin position="264"/>
        <end position="292"/>
    </location>
</feature>